<evidence type="ECO:0000256" key="1">
    <source>
        <dbReference type="ARBA" id="ARBA00004651"/>
    </source>
</evidence>
<dbReference type="GO" id="GO:0016757">
    <property type="term" value="F:glycosyltransferase activity"/>
    <property type="evidence" value="ECO:0007669"/>
    <property type="project" value="UniProtKB-KW"/>
</dbReference>
<organism evidence="8 9">
    <name type="scientific">Burkholderia singularis</name>
    <dbReference type="NCBI Taxonomy" id="1503053"/>
    <lineage>
        <taxon>Bacteria</taxon>
        <taxon>Pseudomonadati</taxon>
        <taxon>Pseudomonadota</taxon>
        <taxon>Betaproteobacteria</taxon>
        <taxon>Burkholderiales</taxon>
        <taxon>Burkholderiaceae</taxon>
        <taxon>Burkholderia</taxon>
        <taxon>pseudomallei group</taxon>
    </lineage>
</organism>
<dbReference type="PANTHER" id="PTHR33508:SF1">
    <property type="entry name" value="UPF0056 MEMBRANE PROTEIN YHCE"/>
    <property type="match status" value="1"/>
</dbReference>
<comment type="similarity">
    <text evidence="2 7">Belongs to the UPF0056 (MarC) family.</text>
</comment>
<keyword evidence="8" id="KW-0328">Glycosyltransferase</keyword>
<evidence type="ECO:0000256" key="3">
    <source>
        <dbReference type="ARBA" id="ARBA00022475"/>
    </source>
</evidence>
<evidence type="ECO:0000256" key="2">
    <source>
        <dbReference type="ARBA" id="ARBA00009784"/>
    </source>
</evidence>
<keyword evidence="8" id="KW-0808">Transferase</keyword>
<dbReference type="Proteomes" id="UP000198460">
    <property type="component" value="Unassembled WGS sequence"/>
</dbReference>
<reference evidence="8 9" key="1">
    <citation type="submission" date="2017-04" db="EMBL/GenBank/DDBJ databases">
        <authorList>
            <person name="Afonso C.L."/>
            <person name="Miller P.J."/>
            <person name="Scott M.A."/>
            <person name="Spackman E."/>
            <person name="Goraichik I."/>
            <person name="Dimitrov K.M."/>
            <person name="Suarez D.L."/>
            <person name="Swayne D.E."/>
        </authorList>
    </citation>
    <scope>NUCLEOTIDE SEQUENCE [LARGE SCALE GENOMIC DNA]</scope>
    <source>
        <strain evidence="8">LMG 28154</strain>
    </source>
</reference>
<feature type="transmembrane region" description="Helical" evidence="7">
    <location>
        <begin position="186"/>
        <end position="207"/>
    </location>
</feature>
<dbReference type="NCBIfam" id="NF008320">
    <property type="entry name" value="PRK11111.1"/>
    <property type="match status" value="1"/>
</dbReference>
<keyword evidence="5 7" id="KW-1133">Transmembrane helix</keyword>
<dbReference type="GO" id="GO:0005886">
    <property type="term" value="C:plasma membrane"/>
    <property type="evidence" value="ECO:0007669"/>
    <property type="project" value="UniProtKB-SubCell"/>
</dbReference>
<evidence type="ECO:0000256" key="6">
    <source>
        <dbReference type="ARBA" id="ARBA00023136"/>
    </source>
</evidence>
<protein>
    <recommendedName>
        <fullName evidence="7">UPF0056 membrane protein</fullName>
    </recommendedName>
</protein>
<accession>A0A238H077</accession>
<dbReference type="AlphaFoldDB" id="A0A238H077"/>
<evidence type="ECO:0000313" key="8">
    <source>
        <dbReference type="EMBL" id="SMF98630.1"/>
    </source>
</evidence>
<gene>
    <name evidence="8" type="ORF">BSIN_1911</name>
</gene>
<dbReference type="Pfam" id="PF01914">
    <property type="entry name" value="MarC"/>
    <property type="match status" value="1"/>
</dbReference>
<evidence type="ECO:0000256" key="4">
    <source>
        <dbReference type="ARBA" id="ARBA00022692"/>
    </source>
</evidence>
<feature type="transmembrane region" description="Helical" evidence="7">
    <location>
        <begin position="43"/>
        <end position="62"/>
    </location>
</feature>
<dbReference type="PANTHER" id="PTHR33508">
    <property type="entry name" value="UPF0056 MEMBRANE PROTEIN YHCE"/>
    <property type="match status" value="1"/>
</dbReference>
<evidence type="ECO:0000313" key="9">
    <source>
        <dbReference type="Proteomes" id="UP000198460"/>
    </source>
</evidence>
<keyword evidence="3" id="KW-1003">Cell membrane</keyword>
<dbReference type="NCBIfam" id="TIGR00427">
    <property type="entry name" value="NAAT family transporter"/>
    <property type="match status" value="1"/>
</dbReference>
<evidence type="ECO:0000256" key="7">
    <source>
        <dbReference type="RuleBase" id="RU362048"/>
    </source>
</evidence>
<keyword evidence="4 7" id="KW-0812">Transmembrane</keyword>
<feature type="transmembrane region" description="Helical" evidence="7">
    <location>
        <begin position="115"/>
        <end position="138"/>
    </location>
</feature>
<feature type="transmembrane region" description="Helical" evidence="7">
    <location>
        <begin position="144"/>
        <end position="165"/>
    </location>
</feature>
<sequence>MRRIAMDLLKSFISLLALINPLGAVPFFLSLTAQQSDAERHHTIRIATVSVFCVIAVTALLGQQIIDFFGISVGSLQAGGGIIMLLMAISMLNAQTSNTRSTPEERDEAESKNSIAVVPLAIPLLTGPGSISTVIVYAAGAHHWYDRFGLVAIGAVLALLCFGAMQLAEPIANWIGRTGINIVTRLMGLMLAALAVEFIANGIKALLPGLK</sequence>
<name>A0A238H077_9BURK</name>
<feature type="transmembrane region" description="Helical" evidence="7">
    <location>
        <begin position="68"/>
        <end position="94"/>
    </location>
</feature>
<comment type="subcellular location">
    <subcellularLocation>
        <location evidence="1 7">Cell membrane</location>
        <topology evidence="1 7">Multi-pass membrane protein</topology>
    </subcellularLocation>
</comment>
<dbReference type="EMBL" id="FXAN01000033">
    <property type="protein sequence ID" value="SMF98630.1"/>
    <property type="molecule type" value="Genomic_DNA"/>
</dbReference>
<proteinExistence type="inferred from homology"/>
<feature type="transmembrane region" description="Helical" evidence="7">
    <location>
        <begin position="12"/>
        <end position="31"/>
    </location>
</feature>
<keyword evidence="6 7" id="KW-0472">Membrane</keyword>
<evidence type="ECO:0000256" key="5">
    <source>
        <dbReference type="ARBA" id="ARBA00022989"/>
    </source>
</evidence>
<dbReference type="InterPro" id="IPR002771">
    <property type="entry name" value="Multi_antbiot-R_MarC"/>
</dbReference>